<dbReference type="PROSITE" id="PS50048">
    <property type="entry name" value="ZN2_CY6_FUNGAL_2"/>
    <property type="match status" value="1"/>
</dbReference>
<feature type="region of interest" description="Disordered" evidence="3">
    <location>
        <begin position="208"/>
        <end position="228"/>
    </location>
</feature>
<dbReference type="CDD" id="cd00067">
    <property type="entry name" value="GAL4"/>
    <property type="match status" value="1"/>
</dbReference>
<dbReference type="GO" id="GO:0003677">
    <property type="term" value="F:DNA binding"/>
    <property type="evidence" value="ECO:0007669"/>
    <property type="project" value="InterPro"/>
</dbReference>
<dbReference type="Gene3D" id="4.10.240.10">
    <property type="entry name" value="Zn(2)-C6 fungal-type DNA-binding domain"/>
    <property type="match status" value="1"/>
</dbReference>
<evidence type="ECO:0000256" key="2">
    <source>
        <dbReference type="ARBA" id="ARBA00023242"/>
    </source>
</evidence>
<dbReference type="OrthoDB" id="103819at2759"/>
<dbReference type="PANTHER" id="PTHR46910">
    <property type="entry name" value="TRANSCRIPTION FACTOR PDR1"/>
    <property type="match status" value="1"/>
</dbReference>
<dbReference type="GeneID" id="39575328"/>
<feature type="region of interest" description="Disordered" evidence="3">
    <location>
        <begin position="667"/>
        <end position="707"/>
    </location>
</feature>
<keyword evidence="2" id="KW-0539">Nucleus</keyword>
<dbReference type="GO" id="GO:0000981">
    <property type="term" value="F:DNA-binding transcription factor activity, RNA polymerase II-specific"/>
    <property type="evidence" value="ECO:0007669"/>
    <property type="project" value="InterPro"/>
</dbReference>
<dbReference type="AlphaFoldDB" id="A0A3N2PWY0"/>
<sequence length="751" mass="83644">MEESQTDGQGASGPDEAPEPSFPTRRACDACRSRKVRCNRESPCSHCLQAKIECTHADSRPREKRTRVLITPQYERKIDLIDRRLEGVIRLLEDLKTNLPASNTQPQPPTQNFNDSSHAGVKANPTATISTSTCPCPTPPNHALPHIPGGSVIEGDSSLTAHSVFANEFLQKVVNTESLQDASLEMRETLDSLHHIVNALKQPTASSEMTYPNARRLPRPSSKHGSEMPPITKAVAMIRLAKSHSLVSTTWMFELIPMQHFSEVCLGVYFADDYSEADFISANAGLHCMFQDYANMHAAGSEKEEYLRFARMCRENLETALANLPLHLPTTSDSIIALLFGTFYTIEISKPSLAWALISKSSELCQTLGYHRASSFKNDTPVERKLKLMLFWSTYFLEKSLSLRLGRASTIQDWDVTTPLPTPTSPDDSPFMAYCSLWVKAAGCQGDIYQQLYSPDSLTQPDHVREARVRRLVSQLEDISAKVSTMSAEWVKKAKQIVGDTMVEFFLVSDDVLYLSLLTLVYRAAPRPASSPTTFSDECIKAARATLARHQDCMEVLEKSNSIFFPTYVHWTLLFSPFIPFIVIFCQVIETLDQADLARLHQFVTSIQSAPALSEAAAKMHRLFQVLYSVALRYVEFRIATPPAGQLQASAEMEGYLAALGFPSTGLGDAQQHQQQQNPHEEQSQQTPDFGNSPFGQGVPGNVGALGEGQQRAVNPMMWMGNGAQLEDWFYSNQQMMGLLQQSDFTFPHQN</sequence>
<dbReference type="Pfam" id="PF04082">
    <property type="entry name" value="Fungal_trans"/>
    <property type="match status" value="1"/>
</dbReference>
<evidence type="ECO:0000313" key="5">
    <source>
        <dbReference type="EMBL" id="ROT38994.1"/>
    </source>
</evidence>
<feature type="region of interest" description="Disordered" evidence="3">
    <location>
        <begin position="1"/>
        <end position="26"/>
    </location>
</feature>
<dbReference type="Proteomes" id="UP000272025">
    <property type="component" value="Unassembled WGS sequence"/>
</dbReference>
<feature type="region of interest" description="Disordered" evidence="3">
    <location>
        <begin position="99"/>
        <end position="132"/>
    </location>
</feature>
<evidence type="ECO:0000259" key="4">
    <source>
        <dbReference type="PROSITE" id="PS50048"/>
    </source>
</evidence>
<reference evidence="5 6" key="1">
    <citation type="journal article" date="2018" name="Mol. Ecol.">
        <title>The obligate alkalophilic soda-lake fungus Sodiomyces alkalinus has shifted to a protein diet.</title>
        <authorList>
            <person name="Grum-Grzhimaylo A.A."/>
            <person name="Falkoski D.L."/>
            <person name="van den Heuvel J."/>
            <person name="Valero-Jimenez C.A."/>
            <person name="Min B."/>
            <person name="Choi I.G."/>
            <person name="Lipzen A."/>
            <person name="Daum C.G."/>
            <person name="Aanen D.K."/>
            <person name="Tsang A."/>
            <person name="Henrissat B."/>
            <person name="Bilanenko E.N."/>
            <person name="de Vries R.P."/>
            <person name="van Kan J.A.L."/>
            <person name="Grigoriev I.V."/>
            <person name="Debets A.J.M."/>
        </authorList>
    </citation>
    <scope>NUCLEOTIDE SEQUENCE [LARGE SCALE GENOMIC DNA]</scope>
    <source>
        <strain evidence="5 6">F11</strain>
    </source>
</reference>
<feature type="compositionally biased region" description="Gly residues" evidence="3">
    <location>
        <begin position="698"/>
        <end position="707"/>
    </location>
</feature>
<dbReference type="EMBL" id="ML119054">
    <property type="protein sequence ID" value="ROT38994.1"/>
    <property type="molecule type" value="Genomic_DNA"/>
</dbReference>
<proteinExistence type="predicted"/>
<name>A0A3N2PWY0_SODAK</name>
<dbReference type="PROSITE" id="PS00463">
    <property type="entry name" value="ZN2_CY6_FUNGAL_1"/>
    <property type="match status" value="1"/>
</dbReference>
<dbReference type="STRING" id="1314773.A0A3N2PWY0"/>
<dbReference type="PANTHER" id="PTHR46910:SF5">
    <property type="entry name" value="ZN(II)2CYS6 TRANSCRIPTION FACTOR (EUROFUNG)"/>
    <property type="match status" value="1"/>
</dbReference>
<dbReference type="InterPro" id="IPR036864">
    <property type="entry name" value="Zn2-C6_fun-type_DNA-bd_sf"/>
</dbReference>
<evidence type="ECO:0000313" key="6">
    <source>
        <dbReference type="Proteomes" id="UP000272025"/>
    </source>
</evidence>
<dbReference type="Pfam" id="PF00172">
    <property type="entry name" value="Zn_clus"/>
    <property type="match status" value="1"/>
</dbReference>
<keyword evidence="6" id="KW-1185">Reference proteome</keyword>
<gene>
    <name evidence="5" type="ORF">SODALDRAFT_150186</name>
</gene>
<protein>
    <submittedName>
        <fullName evidence="5">Fungal-specific transcription factor domain-containing protein</fullName>
    </submittedName>
</protein>
<organism evidence="5 6">
    <name type="scientific">Sodiomyces alkalinus (strain CBS 110278 / VKM F-3762 / F11)</name>
    <name type="common">Alkaliphilic filamentous fungus</name>
    <dbReference type="NCBI Taxonomy" id="1314773"/>
    <lineage>
        <taxon>Eukaryota</taxon>
        <taxon>Fungi</taxon>
        <taxon>Dikarya</taxon>
        <taxon>Ascomycota</taxon>
        <taxon>Pezizomycotina</taxon>
        <taxon>Sordariomycetes</taxon>
        <taxon>Hypocreomycetidae</taxon>
        <taxon>Glomerellales</taxon>
        <taxon>Plectosphaerellaceae</taxon>
        <taxon>Sodiomyces</taxon>
    </lineage>
</organism>
<dbReference type="InterPro" id="IPR050987">
    <property type="entry name" value="AtrR-like"/>
</dbReference>
<keyword evidence="1" id="KW-0479">Metal-binding</keyword>
<dbReference type="RefSeq" id="XP_028466800.1">
    <property type="nucleotide sequence ID" value="XM_028606850.1"/>
</dbReference>
<feature type="domain" description="Zn(2)-C6 fungal-type" evidence="4">
    <location>
        <begin position="27"/>
        <end position="56"/>
    </location>
</feature>
<dbReference type="SUPFAM" id="SSF57701">
    <property type="entry name" value="Zn2/Cys6 DNA-binding domain"/>
    <property type="match status" value="1"/>
</dbReference>
<dbReference type="GO" id="GO:0008270">
    <property type="term" value="F:zinc ion binding"/>
    <property type="evidence" value="ECO:0007669"/>
    <property type="project" value="InterPro"/>
</dbReference>
<dbReference type="SMART" id="SM00066">
    <property type="entry name" value="GAL4"/>
    <property type="match status" value="1"/>
</dbReference>
<dbReference type="CDD" id="cd12148">
    <property type="entry name" value="fungal_TF_MHR"/>
    <property type="match status" value="1"/>
</dbReference>
<evidence type="ECO:0000256" key="3">
    <source>
        <dbReference type="SAM" id="MobiDB-lite"/>
    </source>
</evidence>
<dbReference type="GO" id="GO:0006351">
    <property type="term" value="P:DNA-templated transcription"/>
    <property type="evidence" value="ECO:0007669"/>
    <property type="project" value="InterPro"/>
</dbReference>
<dbReference type="SMART" id="SM00906">
    <property type="entry name" value="Fungal_trans"/>
    <property type="match status" value="1"/>
</dbReference>
<dbReference type="InterPro" id="IPR007219">
    <property type="entry name" value="XnlR_reg_dom"/>
</dbReference>
<dbReference type="InterPro" id="IPR001138">
    <property type="entry name" value="Zn2Cys6_DnaBD"/>
</dbReference>
<accession>A0A3N2PWY0</accession>
<evidence type="ECO:0000256" key="1">
    <source>
        <dbReference type="ARBA" id="ARBA00022723"/>
    </source>
</evidence>
<feature type="compositionally biased region" description="Polar residues" evidence="3">
    <location>
        <begin position="99"/>
        <end position="117"/>
    </location>
</feature>